<dbReference type="OrthoDB" id="2680382at2"/>
<name>A0A5D0CLY7_9BACL</name>
<dbReference type="GO" id="GO:0042834">
    <property type="term" value="F:peptidoglycan binding"/>
    <property type="evidence" value="ECO:0007669"/>
    <property type="project" value="InterPro"/>
</dbReference>
<keyword evidence="2" id="KW-1133">Transmembrane helix</keyword>
<organism evidence="3 4">
    <name type="scientific">Paenibacillus faecis</name>
    <dbReference type="NCBI Taxonomy" id="862114"/>
    <lineage>
        <taxon>Bacteria</taxon>
        <taxon>Bacillati</taxon>
        <taxon>Bacillota</taxon>
        <taxon>Bacilli</taxon>
        <taxon>Bacillales</taxon>
        <taxon>Paenibacillaceae</taxon>
        <taxon>Paenibacillus</taxon>
    </lineage>
</organism>
<dbReference type="Proteomes" id="UP000325218">
    <property type="component" value="Unassembled WGS sequence"/>
</dbReference>
<proteinExistence type="predicted"/>
<dbReference type="AlphaFoldDB" id="A0A5D0CLY7"/>
<evidence type="ECO:0000256" key="1">
    <source>
        <dbReference type="SAM" id="MobiDB-lite"/>
    </source>
</evidence>
<protein>
    <submittedName>
        <fullName evidence="3">SPOR domain-containing protein</fullName>
    </submittedName>
</protein>
<keyword evidence="2" id="KW-0472">Membrane</keyword>
<dbReference type="SUPFAM" id="SSF110997">
    <property type="entry name" value="Sporulation related repeat"/>
    <property type="match status" value="1"/>
</dbReference>
<comment type="caution">
    <text evidence="3">The sequence shown here is derived from an EMBL/GenBank/DDBJ whole genome shotgun (WGS) entry which is preliminary data.</text>
</comment>
<evidence type="ECO:0000256" key="2">
    <source>
        <dbReference type="SAM" id="Phobius"/>
    </source>
</evidence>
<accession>A0A5D0CLY7</accession>
<gene>
    <name evidence="3" type="ORF">FRY98_25085</name>
</gene>
<reference evidence="3 4" key="1">
    <citation type="submission" date="2019-08" db="EMBL/GenBank/DDBJ databases">
        <title>Genome sequencing of Paenibacillus faecis DSM 23593(T).</title>
        <authorList>
            <person name="Kook J.-K."/>
            <person name="Park S.-N."/>
            <person name="Lim Y.K."/>
        </authorList>
    </citation>
    <scope>NUCLEOTIDE SEQUENCE [LARGE SCALE GENOMIC DNA]</scope>
    <source>
        <strain evidence="3 4">DSM 23593</strain>
    </source>
</reference>
<feature type="compositionally biased region" description="Basic and acidic residues" evidence="1">
    <location>
        <begin position="23"/>
        <end position="37"/>
    </location>
</feature>
<keyword evidence="4" id="KW-1185">Reference proteome</keyword>
<feature type="region of interest" description="Disordered" evidence="1">
    <location>
        <begin position="23"/>
        <end position="78"/>
    </location>
</feature>
<feature type="transmembrane region" description="Helical" evidence="2">
    <location>
        <begin position="119"/>
        <end position="141"/>
    </location>
</feature>
<evidence type="ECO:0000313" key="4">
    <source>
        <dbReference type="Proteomes" id="UP000325218"/>
    </source>
</evidence>
<keyword evidence="2" id="KW-0812">Transmembrane</keyword>
<dbReference type="InterPro" id="IPR036680">
    <property type="entry name" value="SPOR-like_sf"/>
</dbReference>
<sequence length="392" mass="42402">MVSLEEWTRSVRTVDKAKMTFRFDDGQQRRRGMEESAPRVVPAAEMKPEALPPVEEPVASISDGEPRHRGESPSGGETVYRPVEIVDDWNDPFTDYTGTGGAILPSYTTRKPRTSWWKVAGSLTGAIVTGALFGFVVLSMFNGDVSVPIPGVSVPDRSSAGQSADVPVFGEIGGDPGDEGNAGMPVNIALPGQTYHFLQYGVFSTAEGVELAQRELEASGIAAARDTVDEKRVYAGVSSDREQAKLLSGQLKTAGVHLILHEIALPSSAEILYNGDVTALERYFARSAELIDWLSTLSASRLVEVKPQLLSAEEQSELGERHQRWTESAAAVRANQPEAFALEAGNLEKAMNSAVEAMAEYQKKGAKTLLWEVQDEIMSFILGEQKMVGGQA</sequence>
<evidence type="ECO:0000313" key="3">
    <source>
        <dbReference type="EMBL" id="TYA11039.1"/>
    </source>
</evidence>
<dbReference type="EMBL" id="VSDO01000005">
    <property type="protein sequence ID" value="TYA11039.1"/>
    <property type="molecule type" value="Genomic_DNA"/>
</dbReference>